<dbReference type="OrthoDB" id="9875377at2"/>
<dbReference type="SUPFAM" id="SSF88659">
    <property type="entry name" value="Sigma3 and sigma4 domains of RNA polymerase sigma factors"/>
    <property type="match status" value="1"/>
</dbReference>
<protein>
    <submittedName>
        <fullName evidence="1">Flagellar biosynthesis sigma factor</fullName>
    </submittedName>
</protein>
<accession>A0A1T4UT32</accession>
<dbReference type="SUPFAM" id="SSF88946">
    <property type="entry name" value="Sigma2 domain of RNA polymerase sigma factors"/>
    <property type="match status" value="1"/>
</dbReference>
<dbReference type="InterPro" id="IPR014284">
    <property type="entry name" value="RNA_pol_sigma-70_dom"/>
</dbReference>
<dbReference type="EMBL" id="FUWP01000031">
    <property type="protein sequence ID" value="SKA55796.1"/>
    <property type="molecule type" value="Genomic_DNA"/>
</dbReference>
<dbReference type="NCBIfam" id="TIGR02937">
    <property type="entry name" value="sigma70-ECF"/>
    <property type="match status" value="1"/>
</dbReference>
<keyword evidence="1" id="KW-0969">Cilium</keyword>
<dbReference type="RefSeq" id="WP_080176350.1">
    <property type="nucleotide sequence ID" value="NZ_AP024856.1"/>
</dbReference>
<keyword evidence="1" id="KW-0282">Flagellum</keyword>
<dbReference type="Gene3D" id="1.20.140.160">
    <property type="match status" value="1"/>
</dbReference>
<dbReference type="InterPro" id="IPR013325">
    <property type="entry name" value="RNA_pol_sigma_r2"/>
</dbReference>
<dbReference type="AlphaFoldDB" id="A0A1T4UT32"/>
<proteinExistence type="predicted"/>
<dbReference type="InterPro" id="IPR013324">
    <property type="entry name" value="RNA_pol_sigma_r3/r4-like"/>
</dbReference>
<evidence type="ECO:0000313" key="2">
    <source>
        <dbReference type="Proteomes" id="UP000191116"/>
    </source>
</evidence>
<dbReference type="GO" id="GO:0006352">
    <property type="term" value="P:DNA-templated transcription initiation"/>
    <property type="evidence" value="ECO:0007669"/>
    <property type="project" value="InterPro"/>
</dbReference>
<reference evidence="1 2" key="1">
    <citation type="submission" date="2017-02" db="EMBL/GenBank/DDBJ databases">
        <authorList>
            <person name="Peterson S.W."/>
        </authorList>
    </citation>
    <scope>NUCLEOTIDE SEQUENCE [LARGE SCALE GENOMIC DNA]</scope>
    <source>
        <strain evidence="1 2">CECT 9189</strain>
    </source>
</reference>
<evidence type="ECO:0000313" key="1">
    <source>
        <dbReference type="EMBL" id="SKA55796.1"/>
    </source>
</evidence>
<dbReference type="GO" id="GO:0003700">
    <property type="term" value="F:DNA-binding transcription factor activity"/>
    <property type="evidence" value="ECO:0007669"/>
    <property type="project" value="InterPro"/>
</dbReference>
<organism evidence="1 2">
    <name type="scientific">Photobacterium toruni</name>
    <dbReference type="NCBI Taxonomy" id="1935446"/>
    <lineage>
        <taxon>Bacteria</taxon>
        <taxon>Pseudomonadati</taxon>
        <taxon>Pseudomonadota</taxon>
        <taxon>Gammaproteobacteria</taxon>
        <taxon>Vibrionales</taxon>
        <taxon>Vibrionaceae</taxon>
        <taxon>Photobacterium</taxon>
    </lineage>
</organism>
<dbReference type="Proteomes" id="UP000191116">
    <property type="component" value="Unassembled WGS sequence"/>
</dbReference>
<sequence length="312" mass="36118">MSNPQRQLQNEAMTKIIDYAKQLSSSTTDTKWREKYISLLSNDDENTYLACAGERTDIIDKLKHCEKRDAFKIAPLTIAGIEKLFSSSPLLNKHLWQYAIHCKLIIHSVIKSMSFTDNNITDLEQDGYIEVVNSLRYYKHTTGIQFTTYVFPRLKVKLVRHCRAYNNSVQKSQRYIDEERLVTKLKESNNLTYSEMLDVTGWNKNKLNLVLRRASQVHYVDVNESINIHATEKDTIETQLSDSQLHSLLHDELSRKKNVMPEREIFCLLHLIGFAVNPMSNSELAKHFGVSRAAVSNYKKRAIDKLQICQFA</sequence>
<keyword evidence="1" id="KW-0966">Cell projection</keyword>
<name>A0A1T4UT32_9GAMM</name>
<gene>
    <name evidence="1" type="ORF">CZ814_03669</name>
</gene>